<proteinExistence type="predicted"/>
<protein>
    <recommendedName>
        <fullName evidence="1">YgjP-like metallopeptidase domain-containing protein</fullName>
    </recommendedName>
</protein>
<dbReference type="AlphaFoldDB" id="A0A1I4FIA4"/>
<dbReference type="PANTHER" id="PTHR30399:SF1">
    <property type="entry name" value="UTP PYROPHOSPHATASE"/>
    <property type="match status" value="1"/>
</dbReference>
<accession>A0A1I4FIA4</accession>
<dbReference type="Proteomes" id="UP000198851">
    <property type="component" value="Unassembled WGS sequence"/>
</dbReference>
<evidence type="ECO:0000313" key="2">
    <source>
        <dbReference type="EMBL" id="SFL16657.1"/>
    </source>
</evidence>
<evidence type="ECO:0000313" key="3">
    <source>
        <dbReference type="Proteomes" id="UP000198851"/>
    </source>
</evidence>
<dbReference type="CDD" id="cd07344">
    <property type="entry name" value="M48_yhfN_like"/>
    <property type="match status" value="1"/>
</dbReference>
<dbReference type="InterPro" id="IPR002725">
    <property type="entry name" value="YgjP-like_metallopeptidase"/>
</dbReference>
<dbReference type="RefSeq" id="WP_093324656.1">
    <property type="nucleotide sequence ID" value="NZ_FOSZ01000006.1"/>
</dbReference>
<keyword evidence="3" id="KW-1185">Reference proteome</keyword>
<dbReference type="STRING" id="1280847.SAMN04488036_10612"/>
<organism evidence="2 3">
    <name type="scientific">Shimia haliotis</name>
    <dbReference type="NCBI Taxonomy" id="1280847"/>
    <lineage>
        <taxon>Bacteria</taxon>
        <taxon>Pseudomonadati</taxon>
        <taxon>Pseudomonadota</taxon>
        <taxon>Alphaproteobacteria</taxon>
        <taxon>Rhodobacterales</taxon>
        <taxon>Roseobacteraceae</taxon>
    </lineage>
</organism>
<reference evidence="3" key="1">
    <citation type="submission" date="2016-10" db="EMBL/GenBank/DDBJ databases">
        <authorList>
            <person name="Varghese N."/>
            <person name="Submissions S."/>
        </authorList>
    </citation>
    <scope>NUCLEOTIDE SEQUENCE [LARGE SCALE GENOMIC DNA]</scope>
    <source>
        <strain evidence="3">DSM 28453</strain>
    </source>
</reference>
<dbReference type="PANTHER" id="PTHR30399">
    <property type="entry name" value="UNCHARACTERIZED PROTEIN YGJP"/>
    <property type="match status" value="1"/>
</dbReference>
<dbReference type="EMBL" id="FOSZ01000006">
    <property type="protein sequence ID" value="SFL16657.1"/>
    <property type="molecule type" value="Genomic_DNA"/>
</dbReference>
<dbReference type="InterPro" id="IPR053136">
    <property type="entry name" value="UTP_pyrophosphatase-like"/>
</dbReference>
<evidence type="ECO:0000259" key="1">
    <source>
        <dbReference type="Pfam" id="PF01863"/>
    </source>
</evidence>
<gene>
    <name evidence="2" type="ORF">SAMN04488036_10612</name>
</gene>
<dbReference type="Gene3D" id="3.30.2010.10">
    <property type="entry name" value="Metalloproteases ('zincins'), catalytic domain"/>
    <property type="match status" value="1"/>
</dbReference>
<dbReference type="Pfam" id="PF01863">
    <property type="entry name" value="YgjP-like"/>
    <property type="match status" value="1"/>
</dbReference>
<feature type="domain" description="YgjP-like metallopeptidase" evidence="1">
    <location>
        <begin position="23"/>
        <end position="217"/>
    </location>
</feature>
<dbReference type="OrthoDB" id="9795402at2"/>
<sequence length="229" mass="25576">MSQHILPTNPPVTVILRHSGRARRISLRVSRLDGTVSLTVPKGVRDREALGFAEEKSGWILAQLAKQPDLVQVEHGTKVPVGGRLREVVAGAGRSVLLGQDEIAVPGDPARAAARVQGFLRELARNRLAEAVDHYAGQLGRSPSKITLRDTRSRWGSCSSAGALMFSWRLVMAPSEILDYVAAHEVAHLQEMNHSQAFWDQVERIHGDYRTQRKWLRVQGQELHRYRFA</sequence>
<name>A0A1I4FIA4_9RHOB</name>